<dbReference type="PANTHER" id="PTHR43283">
    <property type="entry name" value="BETA-LACTAMASE-RELATED"/>
    <property type="match status" value="1"/>
</dbReference>
<dbReference type="AlphaFoldDB" id="A0A927GAV5"/>
<reference evidence="3" key="1">
    <citation type="journal article" date="2018" name="Curr. Microbiol.">
        <title>Cellulosimicrobium arenosum sp. nov., Isolated from Marine Sediment Sand.</title>
        <authorList>
            <person name="Oh M."/>
            <person name="Kim J.H."/>
            <person name="Yoon J.H."/>
            <person name="Schumann P."/>
            <person name="Kim W."/>
        </authorList>
    </citation>
    <scope>NUCLEOTIDE SEQUENCE</scope>
    <source>
        <strain evidence="3">KCTC 49039</strain>
    </source>
</reference>
<sequence length="470" mass="49950">MTDLDALAHHAASSGIALHSVQLSVDDEPVLEAGCAPLGPHVPHRMYSVSKTLTALAVGILAGEGRLDLDEPVCRHFPGIGPGHRWLERTTVRHLLEMRGPHAAATFTLHDDAWLDSYFEVPPTHPPGTAFTYDTSAAYVLAALVERVSGSTLADYLRPRLLDPLGISRDLRFRTGPDGYSHGGSGLVCRPDDLLRLARLLLDGGVHEGRTLLPPDFLRAATTPHADTSTLTWGTPFRGGYGYQLWLPADGGLLMFGLGGQIVLAEPEHRLALVVTADAQACQSGDQRLTDLVLAHLVAPVTAGAERAVPGRAAHEDDPPEPRTTRDLAWPLPRHDAASVQPVVGTYRAADADAFLADLALDLDADGGRLVSVTGGWHLDLALGAALPQPAGPGERPAVVTSGWTAPRALDVVCWIVDDEPAVVRLRLHVGNDGALTVRSQGFGEGLDPGWTFVGAYEEGATTRQRPVSA</sequence>
<evidence type="ECO:0000259" key="2">
    <source>
        <dbReference type="Pfam" id="PF00144"/>
    </source>
</evidence>
<organism evidence="3 4">
    <name type="scientific">Cellulosimicrobium arenosum</name>
    <dbReference type="NCBI Taxonomy" id="2708133"/>
    <lineage>
        <taxon>Bacteria</taxon>
        <taxon>Bacillati</taxon>
        <taxon>Actinomycetota</taxon>
        <taxon>Actinomycetes</taxon>
        <taxon>Micrococcales</taxon>
        <taxon>Promicromonosporaceae</taxon>
        <taxon>Cellulosimicrobium</taxon>
    </lineage>
</organism>
<dbReference type="PANTHER" id="PTHR43283:SF7">
    <property type="entry name" value="BETA-LACTAMASE-RELATED DOMAIN-CONTAINING PROTEIN"/>
    <property type="match status" value="1"/>
</dbReference>
<proteinExistence type="predicted"/>
<evidence type="ECO:0000313" key="4">
    <source>
        <dbReference type="Proteomes" id="UP000610846"/>
    </source>
</evidence>
<name>A0A927GAV5_9MICO</name>
<accession>A0A927GAV5</accession>
<keyword evidence="4" id="KW-1185">Reference proteome</keyword>
<evidence type="ECO:0000256" key="1">
    <source>
        <dbReference type="SAM" id="MobiDB-lite"/>
    </source>
</evidence>
<comment type="caution">
    <text evidence="3">The sequence shown here is derived from an EMBL/GenBank/DDBJ whole genome shotgun (WGS) entry which is preliminary data.</text>
</comment>
<dbReference type="RefSeq" id="WP_191828972.1">
    <property type="nucleotide sequence ID" value="NZ_JACYHB010000007.1"/>
</dbReference>
<protein>
    <submittedName>
        <fullName evidence="3">Beta-lactamase family protein</fullName>
    </submittedName>
</protein>
<dbReference type="SUPFAM" id="SSF56601">
    <property type="entry name" value="beta-lactamase/transpeptidase-like"/>
    <property type="match status" value="1"/>
</dbReference>
<dbReference type="Pfam" id="PF00144">
    <property type="entry name" value="Beta-lactamase"/>
    <property type="match status" value="1"/>
</dbReference>
<dbReference type="Gene3D" id="3.40.710.10">
    <property type="entry name" value="DD-peptidase/beta-lactamase superfamily"/>
    <property type="match status" value="1"/>
</dbReference>
<feature type="region of interest" description="Disordered" evidence="1">
    <location>
        <begin position="306"/>
        <end position="328"/>
    </location>
</feature>
<feature type="domain" description="Beta-lactamase-related" evidence="2">
    <location>
        <begin position="20"/>
        <end position="281"/>
    </location>
</feature>
<dbReference type="Proteomes" id="UP000610846">
    <property type="component" value="Unassembled WGS sequence"/>
</dbReference>
<dbReference type="InterPro" id="IPR012338">
    <property type="entry name" value="Beta-lactam/transpept-like"/>
</dbReference>
<gene>
    <name evidence="3" type="ORF">IF651_10000</name>
</gene>
<dbReference type="EMBL" id="JACYHB010000007">
    <property type="protein sequence ID" value="MBD8079384.1"/>
    <property type="molecule type" value="Genomic_DNA"/>
</dbReference>
<feature type="compositionally biased region" description="Basic and acidic residues" evidence="1">
    <location>
        <begin position="313"/>
        <end position="326"/>
    </location>
</feature>
<reference evidence="3" key="2">
    <citation type="submission" date="2020-09" db="EMBL/GenBank/DDBJ databases">
        <authorList>
            <person name="Yu Y."/>
        </authorList>
    </citation>
    <scope>NUCLEOTIDE SEQUENCE</scope>
    <source>
        <strain evidence="3">KCTC 49039</strain>
    </source>
</reference>
<evidence type="ECO:0000313" key="3">
    <source>
        <dbReference type="EMBL" id="MBD8079384.1"/>
    </source>
</evidence>
<dbReference type="InterPro" id="IPR050789">
    <property type="entry name" value="Diverse_Enzym_Activities"/>
</dbReference>
<dbReference type="InterPro" id="IPR001466">
    <property type="entry name" value="Beta-lactam-related"/>
</dbReference>